<reference evidence="2 3" key="1">
    <citation type="submission" date="2019-05" db="EMBL/GenBank/DDBJ databases">
        <title>Draft genome sequence of Nonomuraea zeae DSM 100528.</title>
        <authorList>
            <person name="Saricaoglu S."/>
            <person name="Isik K."/>
        </authorList>
    </citation>
    <scope>NUCLEOTIDE SEQUENCE [LARGE SCALE GENOMIC DNA]</scope>
    <source>
        <strain evidence="2 3">DSM 100528</strain>
    </source>
</reference>
<evidence type="ECO:0000313" key="2">
    <source>
        <dbReference type="EMBL" id="TMR35004.1"/>
    </source>
</evidence>
<accession>A0A5S4GR82</accession>
<comment type="caution">
    <text evidence="2">The sequence shown here is derived from an EMBL/GenBank/DDBJ whole genome shotgun (WGS) entry which is preliminary data.</text>
</comment>
<dbReference type="AlphaFoldDB" id="A0A5S4GR82"/>
<sequence>MREPNYGTVAATVASGVVRREQGSERPPSWRDGTGSSPSRCNERRRRTFSPQLGIGLTAYGVLGRALDGRS</sequence>
<organism evidence="2 3">
    <name type="scientific">Nonomuraea zeae</name>
    <dbReference type="NCBI Taxonomy" id="1642303"/>
    <lineage>
        <taxon>Bacteria</taxon>
        <taxon>Bacillati</taxon>
        <taxon>Actinomycetota</taxon>
        <taxon>Actinomycetes</taxon>
        <taxon>Streptosporangiales</taxon>
        <taxon>Streptosporangiaceae</taxon>
        <taxon>Nonomuraea</taxon>
    </lineage>
</organism>
<gene>
    <name evidence="2" type="ORF">ETD85_15030</name>
</gene>
<keyword evidence="3" id="KW-1185">Reference proteome</keyword>
<evidence type="ECO:0000256" key="1">
    <source>
        <dbReference type="SAM" id="MobiDB-lite"/>
    </source>
</evidence>
<proteinExistence type="predicted"/>
<feature type="region of interest" description="Disordered" evidence="1">
    <location>
        <begin position="1"/>
        <end position="48"/>
    </location>
</feature>
<protein>
    <submittedName>
        <fullName evidence="2">Uncharacterized protein</fullName>
    </submittedName>
</protein>
<feature type="compositionally biased region" description="Low complexity" evidence="1">
    <location>
        <begin position="7"/>
        <end position="17"/>
    </location>
</feature>
<dbReference type="Proteomes" id="UP000306628">
    <property type="component" value="Unassembled WGS sequence"/>
</dbReference>
<dbReference type="EMBL" id="VCKX01000038">
    <property type="protein sequence ID" value="TMR35004.1"/>
    <property type="molecule type" value="Genomic_DNA"/>
</dbReference>
<evidence type="ECO:0000313" key="3">
    <source>
        <dbReference type="Proteomes" id="UP000306628"/>
    </source>
</evidence>
<name>A0A5S4GR82_9ACTN</name>